<dbReference type="GO" id="GO:0016787">
    <property type="term" value="F:hydrolase activity"/>
    <property type="evidence" value="ECO:0007669"/>
    <property type="project" value="UniProtKB-KW"/>
</dbReference>
<organism evidence="1">
    <name type="scientific">uncultured marine virus</name>
    <dbReference type="NCBI Taxonomy" id="186617"/>
    <lineage>
        <taxon>Viruses</taxon>
        <taxon>environmental samples</taxon>
    </lineage>
</organism>
<protein>
    <submittedName>
        <fullName evidence="1">MazG nucleotide pyrophosphohydrolase</fullName>
    </submittedName>
</protein>
<accession>A0A0F7LC05</accession>
<dbReference type="EMBL" id="KR029610">
    <property type="protein sequence ID" value="AKH48867.1"/>
    <property type="molecule type" value="Genomic_DNA"/>
</dbReference>
<keyword evidence="1" id="KW-0378">Hydrolase</keyword>
<proteinExistence type="predicted"/>
<reference evidence="1" key="2">
    <citation type="submission" date="2015-03" db="EMBL/GenBank/DDBJ databases">
        <authorList>
            <person name="Chow C.-E.T."/>
            <person name="Winget D.M."/>
            <person name="White R.A.III."/>
            <person name="Hallam S.J."/>
            <person name="Suttle C.A."/>
        </authorList>
    </citation>
    <scope>NUCLEOTIDE SEQUENCE</scope>
    <source>
        <strain evidence="1">Oxic3_4</strain>
    </source>
</reference>
<evidence type="ECO:0000313" key="1">
    <source>
        <dbReference type="EMBL" id="AKH48867.1"/>
    </source>
</evidence>
<reference evidence="1" key="1">
    <citation type="journal article" date="2015" name="Front. Microbiol.">
        <title>Combining genomic sequencing methods to explore viral diversity and reveal potential virus-host interactions.</title>
        <authorList>
            <person name="Chow C.E."/>
            <person name="Winget D.M."/>
            <person name="White R.A.III."/>
            <person name="Hallam S.J."/>
            <person name="Suttle C.A."/>
        </authorList>
    </citation>
    <scope>NUCLEOTIDE SEQUENCE</scope>
    <source>
        <strain evidence="1">Oxic3_4</strain>
    </source>
</reference>
<sequence>MANTNPYLGSNLVENMKLSAEDVFGQEPALERLCEELDSMYPPLNPSPKDDDRMIMFRAGQRSVVEYIKAKNENV</sequence>
<name>A0A0F7LC05_9VIRU</name>